<organism evidence="1 2">
    <name type="scientific">Sphingobium fluviale</name>
    <dbReference type="NCBI Taxonomy" id="2506423"/>
    <lineage>
        <taxon>Bacteria</taxon>
        <taxon>Pseudomonadati</taxon>
        <taxon>Pseudomonadota</taxon>
        <taxon>Alphaproteobacteria</taxon>
        <taxon>Sphingomonadales</taxon>
        <taxon>Sphingomonadaceae</taxon>
        <taxon>Sphingobium</taxon>
    </lineage>
</organism>
<evidence type="ECO:0000313" key="1">
    <source>
        <dbReference type="EMBL" id="RXR28375.1"/>
    </source>
</evidence>
<dbReference type="RefSeq" id="WP_129404450.1">
    <property type="nucleotide sequence ID" value="NZ_SBKP01000009.1"/>
</dbReference>
<evidence type="ECO:0008006" key="3">
    <source>
        <dbReference type="Google" id="ProtNLM"/>
    </source>
</evidence>
<sequence>MKKLLTLILLLALGLGLGGGAAYGVAQLLGPPPPKAAPPKAETVFISAGTLLAPIVATDGRLSGYANFEVQLEVSADKQAEVTEKIPLLLHAINLRTWATPMAAGPDHILPDLRVFAAVVNGAAIESLGKNMVHRVIITSAKPT</sequence>
<dbReference type="AlphaFoldDB" id="A0A4Q1KGE1"/>
<comment type="caution">
    <text evidence="1">The sequence shown here is derived from an EMBL/GenBank/DDBJ whole genome shotgun (WGS) entry which is preliminary data.</text>
</comment>
<evidence type="ECO:0000313" key="2">
    <source>
        <dbReference type="Proteomes" id="UP000290958"/>
    </source>
</evidence>
<dbReference type="EMBL" id="SBKP01000009">
    <property type="protein sequence ID" value="RXR28375.1"/>
    <property type="molecule type" value="Genomic_DNA"/>
</dbReference>
<dbReference type="Proteomes" id="UP000290958">
    <property type="component" value="Unassembled WGS sequence"/>
</dbReference>
<reference evidence="2" key="1">
    <citation type="submission" date="2019-01" db="EMBL/GenBank/DDBJ databases">
        <title>Cytophagaceae bacterium strain CAR-16.</title>
        <authorList>
            <person name="Chen W.-M."/>
        </authorList>
    </citation>
    <scope>NUCLEOTIDE SEQUENCE [LARGE SCALE GENOMIC DNA]</scope>
    <source>
        <strain evidence="2">CHR27</strain>
    </source>
</reference>
<keyword evidence="2" id="KW-1185">Reference proteome</keyword>
<gene>
    <name evidence="1" type="ORF">EQG66_09995</name>
</gene>
<name>A0A4Q1KGE1_9SPHN</name>
<proteinExistence type="predicted"/>
<protein>
    <recommendedName>
        <fullName evidence="3">Flagellar basal body-associated FliL family protein</fullName>
    </recommendedName>
</protein>
<dbReference type="OrthoDB" id="7502927at2"/>
<accession>A0A4Q1KGE1</accession>